<proteinExistence type="predicted"/>
<dbReference type="STRING" id="1656094.BFC18_09285"/>
<keyword evidence="3" id="KW-1185">Reference proteome</keyword>
<dbReference type="Pfam" id="PF13646">
    <property type="entry name" value="HEAT_2"/>
    <property type="match status" value="1"/>
</dbReference>
<accession>A0A1E7ZCT3</accession>
<dbReference type="EMBL" id="MDHN01000015">
    <property type="protein sequence ID" value="OFC71335.1"/>
    <property type="molecule type" value="Genomic_DNA"/>
</dbReference>
<evidence type="ECO:0000313" key="2">
    <source>
        <dbReference type="EMBL" id="OFC71335.1"/>
    </source>
</evidence>
<organism evidence="2 3">
    <name type="scientific">Alteromonas confluentis</name>
    <dbReference type="NCBI Taxonomy" id="1656094"/>
    <lineage>
        <taxon>Bacteria</taxon>
        <taxon>Pseudomonadati</taxon>
        <taxon>Pseudomonadota</taxon>
        <taxon>Gammaproteobacteria</taxon>
        <taxon>Alteromonadales</taxon>
        <taxon>Alteromonadaceae</taxon>
        <taxon>Alteromonas/Salinimonas group</taxon>
        <taxon>Alteromonas</taxon>
    </lineage>
</organism>
<protein>
    <recommendedName>
        <fullName evidence="4">PBS lyase</fullName>
    </recommendedName>
</protein>
<dbReference type="SUPFAM" id="SSF48371">
    <property type="entry name" value="ARM repeat"/>
    <property type="match status" value="1"/>
</dbReference>
<gene>
    <name evidence="2" type="ORF">BFC18_09285</name>
</gene>
<dbReference type="Gene3D" id="1.25.10.10">
    <property type="entry name" value="Leucine-rich Repeat Variant"/>
    <property type="match status" value="1"/>
</dbReference>
<comment type="caution">
    <text evidence="2">The sequence shown here is derived from an EMBL/GenBank/DDBJ whole genome shotgun (WGS) entry which is preliminary data.</text>
</comment>
<dbReference type="Proteomes" id="UP000175691">
    <property type="component" value="Unassembled WGS sequence"/>
</dbReference>
<dbReference type="AlphaFoldDB" id="A0A1E7ZCT3"/>
<evidence type="ECO:0000313" key="3">
    <source>
        <dbReference type="Proteomes" id="UP000175691"/>
    </source>
</evidence>
<dbReference type="OrthoDB" id="7359267at2"/>
<sequence length="209" mass="23225">MGLRKSRGESAAQADRRQSSRDLTSLIDDLQNEAADVRRWAARDLSNNLEARRALLDRIDVEHEPMVLEALFSAIEDMCDEEVAGEVLIKLKSEDAQVRNGAIELLQNKPVLFASHVNELLNDEDSDVRIFAVDVIGAIRHPDAALWLHDVVLNDKNINVVGTAIDKLSEIGNSETLDVLEKVSARFSNEAYIQFAIQCVRHAVAGDEI</sequence>
<feature type="region of interest" description="Disordered" evidence="1">
    <location>
        <begin position="1"/>
        <end position="20"/>
    </location>
</feature>
<dbReference type="InterPro" id="IPR016024">
    <property type="entry name" value="ARM-type_fold"/>
</dbReference>
<evidence type="ECO:0008006" key="4">
    <source>
        <dbReference type="Google" id="ProtNLM"/>
    </source>
</evidence>
<evidence type="ECO:0000256" key="1">
    <source>
        <dbReference type="SAM" id="MobiDB-lite"/>
    </source>
</evidence>
<reference evidence="2 3" key="1">
    <citation type="submission" date="2016-08" db="EMBL/GenBank/DDBJ databases">
        <authorList>
            <person name="Seilhamer J.J."/>
        </authorList>
    </citation>
    <scope>NUCLEOTIDE SEQUENCE [LARGE SCALE GENOMIC DNA]</scope>
    <source>
        <strain evidence="2 3">KCTC 42603</strain>
    </source>
</reference>
<dbReference type="RefSeq" id="WP_070125019.1">
    <property type="nucleotide sequence ID" value="NZ_MDHN01000015.1"/>
</dbReference>
<dbReference type="InterPro" id="IPR011989">
    <property type="entry name" value="ARM-like"/>
</dbReference>
<name>A0A1E7ZCT3_9ALTE</name>